<organism evidence="1 2">
    <name type="scientific">Giesbergeria sinuosa</name>
    <dbReference type="NCBI Taxonomy" id="80883"/>
    <lineage>
        <taxon>Bacteria</taxon>
        <taxon>Pseudomonadati</taxon>
        <taxon>Pseudomonadota</taxon>
        <taxon>Betaproteobacteria</taxon>
        <taxon>Burkholderiales</taxon>
        <taxon>Comamonadaceae</taxon>
        <taxon>Giesbergeria</taxon>
    </lineage>
</organism>
<comment type="caution">
    <text evidence="1">The sequence shown here is derived from an EMBL/GenBank/DDBJ whole genome shotgun (WGS) entry which is preliminary data.</text>
</comment>
<sequence length="120" mass="12990">MNLYRSSSRSRQRGLSFIGVIIVGLLAVAAFAIGGQSIPIFIESQSIQKALDKAKSGGSVPEVRTIFDRAAQIDDISSVRGSDLDVTKNGDKVVVRVKYAREVALAGPAYLVYRFDLQSK</sequence>
<dbReference type="Pfam" id="PF16137">
    <property type="entry name" value="DUF4845"/>
    <property type="match status" value="1"/>
</dbReference>
<dbReference type="EMBL" id="JBHSHJ010000004">
    <property type="protein sequence ID" value="MFC4788752.1"/>
    <property type="molecule type" value="Genomic_DNA"/>
</dbReference>
<reference evidence="2" key="1">
    <citation type="journal article" date="2019" name="Int. J. Syst. Evol. Microbiol.">
        <title>The Global Catalogue of Microorganisms (GCM) 10K type strain sequencing project: providing services to taxonomists for standard genome sequencing and annotation.</title>
        <authorList>
            <consortium name="The Broad Institute Genomics Platform"/>
            <consortium name="The Broad Institute Genome Sequencing Center for Infectious Disease"/>
            <person name="Wu L."/>
            <person name="Ma J."/>
        </authorList>
    </citation>
    <scope>NUCLEOTIDE SEQUENCE [LARGE SCALE GENOMIC DNA]</scope>
    <source>
        <strain evidence="2">CCUG 49452</strain>
    </source>
</reference>
<evidence type="ECO:0000313" key="2">
    <source>
        <dbReference type="Proteomes" id="UP001596001"/>
    </source>
</evidence>
<gene>
    <name evidence="1" type="ORF">ACFO6X_07110</name>
</gene>
<dbReference type="InterPro" id="IPR032314">
    <property type="entry name" value="DUF4845"/>
</dbReference>
<proteinExistence type="predicted"/>
<dbReference type="RefSeq" id="WP_382431476.1">
    <property type="nucleotide sequence ID" value="NZ_JBHSHJ010000004.1"/>
</dbReference>
<dbReference type="Proteomes" id="UP001596001">
    <property type="component" value="Unassembled WGS sequence"/>
</dbReference>
<accession>A0ABV9QDJ8</accession>
<protein>
    <submittedName>
        <fullName evidence="1">DUF4845 domain-containing protein</fullName>
    </submittedName>
</protein>
<name>A0ABV9QDJ8_9BURK</name>
<evidence type="ECO:0000313" key="1">
    <source>
        <dbReference type="EMBL" id="MFC4788752.1"/>
    </source>
</evidence>
<keyword evidence="2" id="KW-1185">Reference proteome</keyword>